<keyword evidence="2" id="KW-1185">Reference proteome</keyword>
<dbReference type="EMBL" id="MU275914">
    <property type="protein sequence ID" value="KAI0046912.1"/>
    <property type="molecule type" value="Genomic_DNA"/>
</dbReference>
<reference evidence="1" key="2">
    <citation type="journal article" date="2022" name="New Phytol.">
        <title>Evolutionary transition to the ectomycorrhizal habit in the genomes of a hyperdiverse lineage of mushroom-forming fungi.</title>
        <authorList>
            <person name="Looney B."/>
            <person name="Miyauchi S."/>
            <person name="Morin E."/>
            <person name="Drula E."/>
            <person name="Courty P.E."/>
            <person name="Kohler A."/>
            <person name="Kuo A."/>
            <person name="LaButti K."/>
            <person name="Pangilinan J."/>
            <person name="Lipzen A."/>
            <person name="Riley R."/>
            <person name="Andreopoulos W."/>
            <person name="He G."/>
            <person name="Johnson J."/>
            <person name="Nolan M."/>
            <person name="Tritt A."/>
            <person name="Barry K.W."/>
            <person name="Grigoriev I.V."/>
            <person name="Nagy L.G."/>
            <person name="Hibbett D."/>
            <person name="Henrissat B."/>
            <person name="Matheny P.B."/>
            <person name="Labbe J."/>
            <person name="Martin F.M."/>
        </authorList>
    </citation>
    <scope>NUCLEOTIDE SEQUENCE</scope>
    <source>
        <strain evidence="1">FP105234-sp</strain>
    </source>
</reference>
<protein>
    <submittedName>
        <fullName evidence="1">Uncharacterized protein</fullName>
    </submittedName>
</protein>
<evidence type="ECO:0000313" key="1">
    <source>
        <dbReference type="EMBL" id="KAI0046912.1"/>
    </source>
</evidence>
<gene>
    <name evidence="1" type="ORF">FA95DRAFT_1559584</name>
</gene>
<comment type="caution">
    <text evidence="1">The sequence shown here is derived from an EMBL/GenBank/DDBJ whole genome shotgun (WGS) entry which is preliminary data.</text>
</comment>
<proteinExistence type="predicted"/>
<sequence length="230" mass="25085">MTTNRISYFERINAGIAPARDDDNPRMHPELVLSEDSDIASMRTLQPGSHGFAFPIHDPLLSALLTTPKFRVLLQRGKARIYCGLYRADAWREMDVLAPEFLHMSAETRTHVVARMASSAPGSDPFNELYKDLALSTRVIPCVLLQCLRPHSSVYVDPRVRRAPPGLPAASSSGVGVYQRTAPPPPPSSQSEDPSSRMLYATRDSSQWAPAPGSPGGGYQAPYVASGARI</sequence>
<accession>A0ACB8RSW9</accession>
<dbReference type="Proteomes" id="UP000814033">
    <property type="component" value="Unassembled WGS sequence"/>
</dbReference>
<organism evidence="1 2">
    <name type="scientific">Auriscalpium vulgare</name>
    <dbReference type="NCBI Taxonomy" id="40419"/>
    <lineage>
        <taxon>Eukaryota</taxon>
        <taxon>Fungi</taxon>
        <taxon>Dikarya</taxon>
        <taxon>Basidiomycota</taxon>
        <taxon>Agaricomycotina</taxon>
        <taxon>Agaricomycetes</taxon>
        <taxon>Russulales</taxon>
        <taxon>Auriscalpiaceae</taxon>
        <taxon>Auriscalpium</taxon>
    </lineage>
</organism>
<reference evidence="1" key="1">
    <citation type="submission" date="2021-02" db="EMBL/GenBank/DDBJ databases">
        <authorList>
            <consortium name="DOE Joint Genome Institute"/>
            <person name="Ahrendt S."/>
            <person name="Looney B.P."/>
            <person name="Miyauchi S."/>
            <person name="Morin E."/>
            <person name="Drula E."/>
            <person name="Courty P.E."/>
            <person name="Chicoki N."/>
            <person name="Fauchery L."/>
            <person name="Kohler A."/>
            <person name="Kuo A."/>
            <person name="Labutti K."/>
            <person name="Pangilinan J."/>
            <person name="Lipzen A."/>
            <person name="Riley R."/>
            <person name="Andreopoulos W."/>
            <person name="He G."/>
            <person name="Johnson J."/>
            <person name="Barry K.W."/>
            <person name="Grigoriev I.V."/>
            <person name="Nagy L."/>
            <person name="Hibbett D."/>
            <person name="Henrissat B."/>
            <person name="Matheny P.B."/>
            <person name="Labbe J."/>
            <person name="Martin F."/>
        </authorList>
    </citation>
    <scope>NUCLEOTIDE SEQUENCE</scope>
    <source>
        <strain evidence="1">FP105234-sp</strain>
    </source>
</reference>
<evidence type="ECO:0000313" key="2">
    <source>
        <dbReference type="Proteomes" id="UP000814033"/>
    </source>
</evidence>
<name>A0ACB8RSW9_9AGAM</name>